<dbReference type="CDD" id="cd01560">
    <property type="entry name" value="Thr-synth_2"/>
    <property type="match status" value="1"/>
</dbReference>
<dbReference type="EMBL" id="JAGZCZ010000002">
    <property type="protein sequence ID" value="MBS5519083.1"/>
    <property type="molecule type" value="Genomic_DNA"/>
</dbReference>
<protein>
    <recommendedName>
        <fullName evidence="4">Threonine synthase</fullName>
        <ecNumber evidence="4">4.2.3.1</ecNumber>
    </recommendedName>
</protein>
<reference evidence="8" key="1">
    <citation type="submission" date="2021-02" db="EMBL/GenBank/DDBJ databases">
        <title>Infant gut strain persistence is associated with maternal origin, phylogeny, and functional potential including surface adhesion and iron acquisition.</title>
        <authorList>
            <person name="Lou Y.C."/>
        </authorList>
    </citation>
    <scope>NUCLEOTIDE SEQUENCE</scope>
    <source>
        <strain evidence="8">L3_106_000M1_dasL3_106_000M1_concoct_15</strain>
    </source>
</reference>
<organism evidence="8 9">
    <name type="scientific">Acidaminococcus intestini</name>
    <dbReference type="NCBI Taxonomy" id="187327"/>
    <lineage>
        <taxon>Bacteria</taxon>
        <taxon>Bacillati</taxon>
        <taxon>Bacillota</taxon>
        <taxon>Negativicutes</taxon>
        <taxon>Acidaminococcales</taxon>
        <taxon>Acidaminococcaceae</taxon>
        <taxon>Acidaminococcus</taxon>
    </lineage>
</organism>
<dbReference type="Pfam" id="PF24857">
    <property type="entry name" value="THR4_C"/>
    <property type="match status" value="1"/>
</dbReference>
<comment type="similarity">
    <text evidence="2">Belongs to the threonine synthase family.</text>
</comment>
<dbReference type="InterPro" id="IPR037158">
    <property type="entry name" value="Thr_synth_N_sf"/>
</dbReference>
<dbReference type="InterPro" id="IPR036052">
    <property type="entry name" value="TrpB-like_PALP_sf"/>
</dbReference>
<evidence type="ECO:0000256" key="1">
    <source>
        <dbReference type="ARBA" id="ARBA00001933"/>
    </source>
</evidence>
<evidence type="ECO:0000256" key="3">
    <source>
        <dbReference type="ARBA" id="ARBA00022898"/>
    </source>
</evidence>
<dbReference type="Proteomes" id="UP000754226">
    <property type="component" value="Unassembled WGS sequence"/>
</dbReference>
<dbReference type="InterPro" id="IPR001926">
    <property type="entry name" value="TrpB-like_PALP"/>
</dbReference>
<sequence>MLYVSTRGKTDMVSSAHAISSGLAKDGGLFVPRDFPPVALAEIDAMKGKPYGDRAVQILSRYLTDFSEEELRECVSAAYSKEKFGSFAAPLHLLKKDTDILELWHGPTSAFKDMALQILPHFLTKAVRKTGEQKKSVILVATSGDTGKAAMAGFSDVPDTEVIVFYPQGGVSDAQRLQMTTQRGANVHAVAVEGNFDDAQTGVKLLFCKAELAAELKEQGCAFSSANSINWGRLVPQIVYYFSAYADAVEQGRIQNGAEIIFSVPTGNFGDILAGYYAKLMGLPVKKFVCASNSNNVLTDFINTGTYDRNREFHRTISPSMDILVSSNLERLLYEKTEHNSEKINEWMEALQEKGTYSIGRDIQDAVVSDFFGAWIDEIETQETMGDVFNNYGYVLDPHSAVAYKALQKYRLMTSDETYGIVLSTASPFKFSDVVLRALYPDDYEGKVLTAFEAMDELSQKARIDIPQGLKELRGLPERESDLVAPGEMEKEVKKILAIE</sequence>
<evidence type="ECO:0000256" key="2">
    <source>
        <dbReference type="ARBA" id="ARBA00005517"/>
    </source>
</evidence>
<keyword evidence="3 5" id="KW-0663">Pyridoxal phosphate</keyword>
<dbReference type="GO" id="GO:0009088">
    <property type="term" value="P:threonine biosynthetic process"/>
    <property type="evidence" value="ECO:0007669"/>
    <property type="project" value="UniProtKB-UniRule"/>
</dbReference>
<feature type="modified residue" description="N6-(pyridoxal phosphate)lysine" evidence="5">
    <location>
        <position position="112"/>
    </location>
</feature>
<feature type="domain" description="Tryptophan synthase beta chain-like PALP" evidence="6">
    <location>
        <begin position="104"/>
        <end position="352"/>
    </location>
</feature>
<evidence type="ECO:0000313" key="8">
    <source>
        <dbReference type="EMBL" id="MBS5519083.1"/>
    </source>
</evidence>
<gene>
    <name evidence="8" type="ORF">KHX13_01900</name>
</gene>
<feature type="domain" description="Threonine synthase N-terminal" evidence="7">
    <location>
        <begin position="3"/>
        <end position="79"/>
    </location>
</feature>
<evidence type="ECO:0000259" key="7">
    <source>
        <dbReference type="Pfam" id="PF14821"/>
    </source>
</evidence>
<name>A0A943I4S9_9FIRM</name>
<dbReference type="GO" id="GO:0005737">
    <property type="term" value="C:cytoplasm"/>
    <property type="evidence" value="ECO:0007669"/>
    <property type="project" value="TreeGrafter"/>
</dbReference>
<comment type="caution">
    <text evidence="8">The sequence shown here is derived from an EMBL/GenBank/DDBJ whole genome shotgun (WGS) entry which is preliminary data.</text>
</comment>
<proteinExistence type="inferred from homology"/>
<accession>A0A943I4S9</accession>
<dbReference type="Gene3D" id="3.90.1380.10">
    <property type="entry name" value="Threonine synthase, N-terminal domain"/>
    <property type="match status" value="1"/>
</dbReference>
<dbReference type="PANTHER" id="PTHR43515">
    <property type="entry name" value="THREONINE SYNTHASE-LIKE 1"/>
    <property type="match status" value="1"/>
</dbReference>
<evidence type="ECO:0000313" key="9">
    <source>
        <dbReference type="Proteomes" id="UP000754226"/>
    </source>
</evidence>
<dbReference type="SUPFAM" id="SSF53686">
    <property type="entry name" value="Tryptophan synthase beta subunit-like PLP-dependent enzymes"/>
    <property type="match status" value="1"/>
</dbReference>
<dbReference type="NCBIfam" id="TIGR00260">
    <property type="entry name" value="thrC"/>
    <property type="match status" value="1"/>
</dbReference>
<evidence type="ECO:0000256" key="4">
    <source>
        <dbReference type="NCBIfam" id="TIGR00260"/>
    </source>
</evidence>
<dbReference type="EC" id="4.2.3.1" evidence="4"/>
<dbReference type="GO" id="GO:0004795">
    <property type="term" value="F:threonine synthase activity"/>
    <property type="evidence" value="ECO:0007669"/>
    <property type="project" value="UniProtKB-UniRule"/>
</dbReference>
<comment type="cofactor">
    <cofactor evidence="1 5">
        <name>pyridoxal 5'-phosphate</name>
        <dbReference type="ChEBI" id="CHEBI:597326"/>
    </cofactor>
</comment>
<dbReference type="InterPro" id="IPR029144">
    <property type="entry name" value="Thr_synth_N"/>
</dbReference>
<dbReference type="AlphaFoldDB" id="A0A943I4S9"/>
<dbReference type="PANTHER" id="PTHR43515:SF1">
    <property type="entry name" value="THREONINE SYNTHASE-LIKE 1"/>
    <property type="match status" value="1"/>
</dbReference>
<dbReference type="Pfam" id="PF00291">
    <property type="entry name" value="PALP"/>
    <property type="match status" value="1"/>
</dbReference>
<dbReference type="InterPro" id="IPR004450">
    <property type="entry name" value="Thr_synthase-like"/>
</dbReference>
<dbReference type="Gene3D" id="3.40.50.1100">
    <property type="match status" value="2"/>
</dbReference>
<dbReference type="Pfam" id="PF14821">
    <property type="entry name" value="Thr_synth_N"/>
    <property type="match status" value="1"/>
</dbReference>
<evidence type="ECO:0000259" key="6">
    <source>
        <dbReference type="Pfam" id="PF00291"/>
    </source>
</evidence>
<evidence type="ECO:0000256" key="5">
    <source>
        <dbReference type="PIRSR" id="PIRSR604450-51"/>
    </source>
</evidence>
<keyword evidence="8" id="KW-0456">Lyase</keyword>